<dbReference type="InterPro" id="IPR002938">
    <property type="entry name" value="FAD-bd"/>
</dbReference>
<dbReference type="PANTHER" id="PTHR43004:SF6">
    <property type="entry name" value="FAD_NAD(P)-BINDING OXIDOREDUCTASE FAMILY PROTEIN"/>
    <property type="match status" value="1"/>
</dbReference>
<keyword evidence="1" id="KW-0285">Flavoprotein</keyword>
<gene>
    <name evidence="5" type="ORF">E5676_scaffold120G002460</name>
</gene>
<dbReference type="EMBL" id="SSTD01001877">
    <property type="protein sequence ID" value="TYK29110.1"/>
    <property type="molecule type" value="Genomic_DNA"/>
</dbReference>
<proteinExistence type="predicted"/>
<accession>A0A5D3E0S5</accession>
<dbReference type="AlphaFoldDB" id="A0A5D3E0S5"/>
<dbReference type="PRINTS" id="PR00420">
    <property type="entry name" value="RNGMNOXGNASE"/>
</dbReference>
<dbReference type="InterPro" id="IPR050641">
    <property type="entry name" value="RIFMO-like"/>
</dbReference>
<reference evidence="5 6" key="1">
    <citation type="submission" date="2019-08" db="EMBL/GenBank/DDBJ databases">
        <title>Draft genome sequences of two oriental melons (Cucumis melo L. var makuwa).</title>
        <authorList>
            <person name="Kwon S.-Y."/>
        </authorList>
    </citation>
    <scope>NUCLEOTIDE SEQUENCE [LARGE SCALE GENOMIC DNA]</scope>
    <source>
        <strain evidence="6">cv. Chang Bougi</strain>
        <tissue evidence="5">Leaf</tissue>
    </source>
</reference>
<dbReference type="Gene3D" id="3.50.50.60">
    <property type="entry name" value="FAD/NAD(P)-binding domain"/>
    <property type="match status" value="1"/>
</dbReference>
<feature type="region of interest" description="Disordered" evidence="3">
    <location>
        <begin position="184"/>
        <end position="232"/>
    </location>
</feature>
<dbReference type="Pfam" id="PF01494">
    <property type="entry name" value="FAD_binding_3"/>
    <property type="match status" value="2"/>
</dbReference>
<dbReference type="Gene3D" id="3.40.30.120">
    <property type="match status" value="1"/>
</dbReference>
<keyword evidence="2" id="KW-0274">FAD</keyword>
<dbReference type="PANTHER" id="PTHR43004">
    <property type="entry name" value="TRK SYSTEM POTASSIUM UPTAKE PROTEIN"/>
    <property type="match status" value="1"/>
</dbReference>
<dbReference type="GO" id="GO:0016709">
    <property type="term" value="F:oxidoreductase activity, acting on paired donors, with incorporation or reduction of molecular oxygen, NAD(P)H as one donor, and incorporation of one atom of oxygen"/>
    <property type="evidence" value="ECO:0007669"/>
    <property type="project" value="UniProtKB-ARBA"/>
</dbReference>
<feature type="compositionally biased region" description="Polar residues" evidence="3">
    <location>
        <begin position="191"/>
        <end position="203"/>
    </location>
</feature>
<evidence type="ECO:0000256" key="1">
    <source>
        <dbReference type="ARBA" id="ARBA00022630"/>
    </source>
</evidence>
<protein>
    <submittedName>
        <fullName evidence="5">Putative polyketide hydroxylase</fullName>
    </submittedName>
</protein>
<dbReference type="InterPro" id="IPR036188">
    <property type="entry name" value="FAD/NAD-bd_sf"/>
</dbReference>
<evidence type="ECO:0000259" key="4">
    <source>
        <dbReference type="Pfam" id="PF01494"/>
    </source>
</evidence>
<evidence type="ECO:0000256" key="2">
    <source>
        <dbReference type="ARBA" id="ARBA00022827"/>
    </source>
</evidence>
<feature type="domain" description="FAD-binding" evidence="4">
    <location>
        <begin position="7"/>
        <end position="172"/>
    </location>
</feature>
<evidence type="ECO:0000313" key="5">
    <source>
        <dbReference type="EMBL" id="TYK29110.1"/>
    </source>
</evidence>
<dbReference type="GO" id="GO:0006744">
    <property type="term" value="P:ubiquinone biosynthetic process"/>
    <property type="evidence" value="ECO:0007669"/>
    <property type="project" value="TreeGrafter"/>
</dbReference>
<sequence length="958" mass="107826">MTASYLKEGKHVERRNISCNILVGADGAGSTVRRLVGVEMKGENDLQKLVSIHFFSRELGEYLLKDRPGMLYFIFNTEAIGVLVAHDLKQGEFILQVPFYPPQQNIEDFCPAMCNELIFKLVGQNLCDIDVQDVKPWIMHAEVAEKFICCRNHVLLAGDAAHRFPPAGGFVVNEVFRRKREGNSDEFGNWRRSSSRNTVNDSTIDGDETMTKEVKNEGQTNKADGDEPLSDSDKFKNVDMPVFCGLDLDSWLFRADRYFQIHKISDLEKLTVTVIGFDGAALDWYRFLEIKQETTVEDYRNLFDKLVAPSPELPNEVLEVTFMNGLSPWIKAKVECWEPNDEIGSTCGESGSNKRGSWIENEFRSENKLGGTVPMRTITLCGNSAIENQQDGLVHRLTDVEFQARRDKGLCFRCDEKYYAGHRCKVREKRELRTLVVQENGELEGSINDEAVIALIDYGAVHNFISDKLTSSLKLPKEEASNYGVILVRRGRCDSRDAMAPFIRDHGSGLEEAYNDILEGVESRALEGGMTFAKFYGVDDILIVTESFPKFLGRFEDVFDRPEELPPKRGIEHHIHLKKGTNPLNKDVEKTTFRTHEGHYEFLVMKWANDEGMNTGIQDVHNLAWKLAAVLQDIASPSILNTYEMERRPIALFNTALSVKNFKAAMEVPAALGLDPKIANSVHRVVNNGLGSILSSSLQSAVLDGIFKIGRLQLSDIFLNVKNPIGSSRLAKLRHIFDEGKSLQLQFPAEDLGFRFYFSNSMSALLFVFFIPVGDAVNSRYSDGAIIPDNTLLGGREEPTGRRRQYIPSADPGSRLPHMNVRVLASEDIISTLDLVSGDKIEFLLIIAPRSESYHLAHAGFKVAEEFKTSVKVCILWSASTTKIESSSKDLLTPWENYVDVEEIRQSTTSPSWWDICKMTDKGAILVRPDEHIAWRVKSGISGDPNTELMRVFTTLLK</sequence>
<dbReference type="Gene3D" id="3.30.9.10">
    <property type="entry name" value="D-Amino Acid Oxidase, subunit A, domain 2"/>
    <property type="match status" value="1"/>
</dbReference>
<evidence type="ECO:0000313" key="6">
    <source>
        <dbReference type="Proteomes" id="UP000321947"/>
    </source>
</evidence>
<dbReference type="GO" id="GO:0005739">
    <property type="term" value="C:mitochondrion"/>
    <property type="evidence" value="ECO:0007669"/>
    <property type="project" value="TreeGrafter"/>
</dbReference>
<evidence type="ECO:0000256" key="3">
    <source>
        <dbReference type="SAM" id="MobiDB-lite"/>
    </source>
</evidence>
<name>A0A5D3E0S5_CUCMM</name>
<dbReference type="GO" id="GO:0071949">
    <property type="term" value="F:FAD binding"/>
    <property type="evidence" value="ECO:0007669"/>
    <property type="project" value="InterPro"/>
</dbReference>
<dbReference type="SUPFAM" id="SSF51905">
    <property type="entry name" value="FAD/NAD(P)-binding domain"/>
    <property type="match status" value="2"/>
</dbReference>
<dbReference type="Proteomes" id="UP000321947">
    <property type="component" value="Unassembled WGS sequence"/>
</dbReference>
<organism evidence="5 6">
    <name type="scientific">Cucumis melo var. makuwa</name>
    <name type="common">Oriental melon</name>
    <dbReference type="NCBI Taxonomy" id="1194695"/>
    <lineage>
        <taxon>Eukaryota</taxon>
        <taxon>Viridiplantae</taxon>
        <taxon>Streptophyta</taxon>
        <taxon>Embryophyta</taxon>
        <taxon>Tracheophyta</taxon>
        <taxon>Spermatophyta</taxon>
        <taxon>Magnoliopsida</taxon>
        <taxon>eudicotyledons</taxon>
        <taxon>Gunneridae</taxon>
        <taxon>Pentapetalae</taxon>
        <taxon>rosids</taxon>
        <taxon>fabids</taxon>
        <taxon>Cucurbitales</taxon>
        <taxon>Cucurbitaceae</taxon>
        <taxon>Benincaseae</taxon>
        <taxon>Cucumis</taxon>
    </lineage>
</organism>
<dbReference type="Pfam" id="PF21274">
    <property type="entry name" value="Rng_hyd_C"/>
    <property type="match status" value="1"/>
</dbReference>
<comment type="caution">
    <text evidence="5">The sequence shown here is derived from an EMBL/GenBank/DDBJ whole genome shotgun (WGS) entry which is preliminary data.</text>
</comment>
<feature type="domain" description="FAD-binding" evidence="4">
    <location>
        <begin position="611"/>
        <end position="651"/>
    </location>
</feature>